<dbReference type="Gene3D" id="3.30.1330.60">
    <property type="entry name" value="OmpA-like domain"/>
    <property type="match status" value="1"/>
</dbReference>
<evidence type="ECO:0000313" key="3">
    <source>
        <dbReference type="Proteomes" id="UP000030960"/>
    </source>
</evidence>
<name>A0A0B3RVU8_9RHOB</name>
<dbReference type="InterPro" id="IPR036737">
    <property type="entry name" value="OmpA-like_sf"/>
</dbReference>
<protein>
    <submittedName>
        <fullName evidence="2">OmpA/MotB</fullName>
    </submittedName>
</protein>
<keyword evidence="3" id="KW-1185">Reference proteome</keyword>
<dbReference type="AlphaFoldDB" id="A0A0B3RVU8"/>
<dbReference type="RefSeq" id="WP_082024743.1">
    <property type="nucleotide sequence ID" value="NZ_AP022337.1"/>
</dbReference>
<dbReference type="OrthoDB" id="7852685at2"/>
<feature type="domain" description="OmpA-like" evidence="1">
    <location>
        <begin position="66"/>
        <end position="134"/>
    </location>
</feature>
<reference evidence="2 3" key="1">
    <citation type="submission" date="2014-10" db="EMBL/GenBank/DDBJ databases">
        <title>Genome sequence of Ponticoccus sp. strain UMTAT08 isolated from clonal culture of toxic dinoflagellate Alexandrium tamiyavanichii.</title>
        <authorList>
            <person name="Gan H.Y."/>
            <person name="Muhd D.-D."/>
            <person name="Mohd Noor M.E."/>
            <person name="Yeong Y.S."/>
            <person name="Usup G."/>
        </authorList>
    </citation>
    <scope>NUCLEOTIDE SEQUENCE [LARGE SCALE GENOMIC DNA]</scope>
    <source>
        <strain evidence="2 3">UMTAT08</strain>
    </source>
</reference>
<dbReference type="InterPro" id="IPR006311">
    <property type="entry name" value="TAT_signal"/>
</dbReference>
<dbReference type="Pfam" id="PF00691">
    <property type="entry name" value="OmpA"/>
    <property type="match status" value="1"/>
</dbReference>
<dbReference type="SUPFAM" id="SSF103088">
    <property type="entry name" value="OmpA-like"/>
    <property type="match status" value="1"/>
</dbReference>
<accession>A0A0B3RVU8</accession>
<dbReference type="InterPro" id="IPR006665">
    <property type="entry name" value="OmpA-like"/>
</dbReference>
<dbReference type="Proteomes" id="UP000030960">
    <property type="component" value="Unassembled WGS sequence"/>
</dbReference>
<proteinExistence type="predicted"/>
<dbReference type="PROSITE" id="PS51318">
    <property type="entry name" value="TAT"/>
    <property type="match status" value="1"/>
</dbReference>
<gene>
    <name evidence="2" type="ORF">OA50_04570</name>
</gene>
<evidence type="ECO:0000259" key="1">
    <source>
        <dbReference type="Pfam" id="PF00691"/>
    </source>
</evidence>
<evidence type="ECO:0000313" key="2">
    <source>
        <dbReference type="EMBL" id="KHQ50858.1"/>
    </source>
</evidence>
<sequence>MTSQNAASPSTRSGPGLPRRAIIGAVLVAAALGGAAALGIAGAALRPASEDYVFSRGTGFATGEEARLKAQLSQLAADDRIVIRITGHSGTQGDEAANLKLSEDRAETARQVALDAGFPLRRIDWAGGVGGGDPLPREDGMGDRAYQSSLARVTLTWQVRP</sequence>
<dbReference type="STRING" id="561184.SAMN05216376_10417"/>
<organism evidence="2 3">
    <name type="scientific">Mameliella alba</name>
    <dbReference type="NCBI Taxonomy" id="561184"/>
    <lineage>
        <taxon>Bacteria</taxon>
        <taxon>Pseudomonadati</taxon>
        <taxon>Pseudomonadota</taxon>
        <taxon>Alphaproteobacteria</taxon>
        <taxon>Rhodobacterales</taxon>
        <taxon>Roseobacteraceae</taxon>
        <taxon>Mameliella</taxon>
    </lineage>
</organism>
<comment type="caution">
    <text evidence="2">The sequence shown here is derived from an EMBL/GenBank/DDBJ whole genome shotgun (WGS) entry which is preliminary data.</text>
</comment>
<dbReference type="EMBL" id="JSUQ01000021">
    <property type="protein sequence ID" value="KHQ50858.1"/>
    <property type="molecule type" value="Genomic_DNA"/>
</dbReference>